<comment type="catalytic activity">
    <reaction evidence="10">
        <text>serotonin + (9Z)-octadecenoyl-CoA = N-(9Z-octadecenoyl)-serotonin + CoA + H(+)</text>
        <dbReference type="Rhea" id="RHEA:51392"/>
        <dbReference type="ChEBI" id="CHEBI:15378"/>
        <dbReference type="ChEBI" id="CHEBI:57287"/>
        <dbReference type="ChEBI" id="CHEBI:57387"/>
        <dbReference type="ChEBI" id="CHEBI:134064"/>
        <dbReference type="ChEBI" id="CHEBI:350546"/>
    </reaction>
    <physiologicalReaction direction="left-to-right" evidence="10">
        <dbReference type="Rhea" id="RHEA:51393"/>
    </physiologicalReaction>
</comment>
<dbReference type="PANTHER" id="PTHR20905">
    <property type="entry name" value="N-ACETYLTRANSFERASE-RELATED"/>
    <property type="match status" value="1"/>
</dbReference>
<sequence>MFRRLKFSRDQLSYASDLLKKNFIYSLQLESNSDADKWNQKRGQGVFTVSFLYKQAIPRPFSIRLAKSQDEPHIMHFIRENFYEEEPLIKSLNINKSVANPCLEEYLCNHLKAGFTLLAVEEKDNRIVGISVNQRNCAWDGDRLQEQADRVQCDPLRKLFYIWSIVSKEPRLHQKFKTPCIFEIAILATAREAQRQGIGYQLTVHSLRLARDLGFDVARMDCTNEYSSRLAQRAGMECMWSVPYKHLVDCDKKPVVKPDNPHTHIRVHATQLKRA</sequence>
<dbReference type="GO" id="GO:0004059">
    <property type="term" value="F:aralkylamine N-acetyltransferase activity"/>
    <property type="evidence" value="ECO:0007669"/>
    <property type="project" value="UniProtKB-EC"/>
</dbReference>
<organism evidence="14 15">
    <name type="scientific">Aedes aegypti</name>
    <name type="common">Yellowfever mosquito</name>
    <name type="synonym">Culex aegypti</name>
    <dbReference type="NCBI Taxonomy" id="7159"/>
    <lineage>
        <taxon>Eukaryota</taxon>
        <taxon>Metazoa</taxon>
        <taxon>Ecdysozoa</taxon>
        <taxon>Arthropoda</taxon>
        <taxon>Hexapoda</taxon>
        <taxon>Insecta</taxon>
        <taxon>Pterygota</taxon>
        <taxon>Neoptera</taxon>
        <taxon>Endopterygota</taxon>
        <taxon>Diptera</taxon>
        <taxon>Nematocera</taxon>
        <taxon>Culicoidea</taxon>
        <taxon>Culicidae</taxon>
        <taxon>Culicinae</taxon>
        <taxon>Aedini</taxon>
        <taxon>Aedes</taxon>
        <taxon>Stegomyia</taxon>
    </lineage>
</organism>
<comment type="catalytic activity">
    <reaction evidence="8">
        <text>serotonin + (5Z,8Z,11Z,14Z)-eicosatetraenoyl-CoA = N-[(5Z,8Z,11Z,14Z)-eicosatetraenoyl]-serotonin + CoA + H(+)</text>
        <dbReference type="Rhea" id="RHEA:51396"/>
        <dbReference type="ChEBI" id="CHEBI:15378"/>
        <dbReference type="ChEBI" id="CHEBI:57287"/>
        <dbReference type="ChEBI" id="CHEBI:57368"/>
        <dbReference type="ChEBI" id="CHEBI:132255"/>
        <dbReference type="ChEBI" id="CHEBI:350546"/>
    </reaction>
    <physiologicalReaction direction="left-to-right" evidence="8">
        <dbReference type="Rhea" id="RHEA:51397"/>
    </physiologicalReaction>
</comment>
<accession>A0A6I8T9V0</accession>
<evidence type="ECO:0000256" key="3">
    <source>
        <dbReference type="ARBA" id="ARBA00037926"/>
    </source>
</evidence>
<dbReference type="EnsemblMetazoa" id="AAEL004659-RB">
    <property type="protein sequence ID" value="AAEL004659-PB"/>
    <property type="gene ID" value="AAEL004659"/>
</dbReference>
<keyword evidence="15" id="KW-1185">Reference proteome</keyword>
<evidence type="ECO:0000256" key="4">
    <source>
        <dbReference type="ARBA" id="ARBA00038182"/>
    </source>
</evidence>
<dbReference type="SUPFAM" id="SSF55729">
    <property type="entry name" value="Acyl-CoA N-acyltransferases (Nat)"/>
    <property type="match status" value="1"/>
</dbReference>
<gene>
    <name evidence="14" type="primary">5565219</name>
</gene>
<protein>
    <recommendedName>
        <fullName evidence="5">aralkylamine N-acetyltransferase</fullName>
        <ecNumber evidence="5">2.3.1.87</ecNumber>
    </recommendedName>
</protein>
<evidence type="ECO:0000256" key="5">
    <source>
        <dbReference type="ARBA" id="ARBA00039114"/>
    </source>
</evidence>
<comment type="catalytic activity">
    <reaction evidence="9">
        <text>dopamine + acetyl-CoA = N-acetyldopamine + CoA + H(+)</text>
        <dbReference type="Rhea" id="RHEA:51388"/>
        <dbReference type="ChEBI" id="CHEBI:15378"/>
        <dbReference type="ChEBI" id="CHEBI:57287"/>
        <dbReference type="ChEBI" id="CHEBI:57288"/>
        <dbReference type="ChEBI" id="CHEBI:59905"/>
        <dbReference type="ChEBI" id="CHEBI:125678"/>
    </reaction>
    <physiologicalReaction direction="left-to-right" evidence="9">
        <dbReference type="Rhea" id="RHEA:51389"/>
    </physiologicalReaction>
</comment>
<comment type="catalytic activity">
    <reaction evidence="11">
        <text>serotonin + hexadecanoyl-CoA = N-hexadecanoyl-serotonin + CoA + H(+)</text>
        <dbReference type="Rhea" id="RHEA:51384"/>
        <dbReference type="ChEBI" id="CHEBI:15378"/>
        <dbReference type="ChEBI" id="CHEBI:57287"/>
        <dbReference type="ChEBI" id="CHEBI:57379"/>
        <dbReference type="ChEBI" id="CHEBI:134059"/>
        <dbReference type="ChEBI" id="CHEBI:350546"/>
    </reaction>
    <physiologicalReaction direction="left-to-right" evidence="11">
        <dbReference type="Rhea" id="RHEA:51385"/>
    </physiologicalReaction>
</comment>
<evidence type="ECO:0000256" key="8">
    <source>
        <dbReference type="ARBA" id="ARBA00051284"/>
    </source>
</evidence>
<dbReference type="Gene3D" id="3.40.630.30">
    <property type="match status" value="1"/>
</dbReference>
<dbReference type="InterPro" id="IPR016181">
    <property type="entry name" value="Acyl_CoA_acyltransferase"/>
</dbReference>
<dbReference type="CDD" id="cd04301">
    <property type="entry name" value="NAT_SF"/>
    <property type="match status" value="1"/>
</dbReference>
<keyword evidence="2" id="KW-0012">Acyltransferase</keyword>
<evidence type="ECO:0000256" key="12">
    <source>
        <dbReference type="ARBA" id="ARBA00052335"/>
    </source>
</evidence>
<comment type="catalytic activity">
    <reaction evidence="6">
        <text>dopamine + (9Z)-octadecenoyl-CoA = N-(9Z-octadecanoyl)-dopamine + CoA + H(+)</text>
        <dbReference type="Rhea" id="RHEA:51380"/>
        <dbReference type="ChEBI" id="CHEBI:15378"/>
        <dbReference type="ChEBI" id="CHEBI:31883"/>
        <dbReference type="ChEBI" id="CHEBI:57287"/>
        <dbReference type="ChEBI" id="CHEBI:57387"/>
        <dbReference type="ChEBI" id="CHEBI:59905"/>
    </reaction>
    <physiologicalReaction direction="left-to-right" evidence="6">
        <dbReference type="Rhea" id="RHEA:51381"/>
    </physiologicalReaction>
</comment>
<dbReference type="InParanoid" id="A0A6I8T9V0"/>
<evidence type="ECO:0000256" key="10">
    <source>
        <dbReference type="ARBA" id="ARBA00051823"/>
    </source>
</evidence>
<keyword evidence="1" id="KW-0808">Transferase</keyword>
<name>A0A6I8T9V0_AEDAE</name>
<evidence type="ECO:0000256" key="9">
    <source>
        <dbReference type="ARBA" id="ARBA00051711"/>
    </source>
</evidence>
<comment type="catalytic activity">
    <reaction evidence="7">
        <text>serotonin + octadecanoyl-CoA = N-octadecanoyl-serotonin + CoA + H(+)</text>
        <dbReference type="Rhea" id="RHEA:51400"/>
        <dbReference type="ChEBI" id="CHEBI:15378"/>
        <dbReference type="ChEBI" id="CHEBI:57287"/>
        <dbReference type="ChEBI" id="CHEBI:57394"/>
        <dbReference type="ChEBI" id="CHEBI:134065"/>
        <dbReference type="ChEBI" id="CHEBI:350546"/>
    </reaction>
    <physiologicalReaction direction="left-to-right" evidence="7">
        <dbReference type="Rhea" id="RHEA:51401"/>
    </physiologicalReaction>
</comment>
<comment type="catalytic activity">
    <reaction evidence="12">
        <text>dopamine + hexadecanoyl-CoA = N-hexadecanoyl-dopamine + CoA + H(+)</text>
        <dbReference type="Rhea" id="RHEA:51376"/>
        <dbReference type="ChEBI" id="CHEBI:15378"/>
        <dbReference type="ChEBI" id="CHEBI:57287"/>
        <dbReference type="ChEBI" id="CHEBI:57379"/>
        <dbReference type="ChEBI" id="CHEBI:59905"/>
        <dbReference type="ChEBI" id="CHEBI:134058"/>
    </reaction>
    <physiologicalReaction direction="left-to-right" evidence="12">
        <dbReference type="Rhea" id="RHEA:51377"/>
    </physiologicalReaction>
</comment>
<comment type="pathway">
    <text evidence="3">Aromatic compound metabolism; melatonin biosynthesis; melatonin from serotonin: step 1/2.</text>
</comment>
<evidence type="ECO:0000256" key="2">
    <source>
        <dbReference type="ARBA" id="ARBA00023315"/>
    </source>
</evidence>
<reference evidence="14 15" key="1">
    <citation type="submission" date="2017-06" db="EMBL/GenBank/DDBJ databases">
        <title>Aedes aegypti genome working group (AGWG) sequencing and assembly.</title>
        <authorList>
            <consortium name="Aedes aegypti Genome Working Group (AGWG)"/>
            <person name="Matthews B.J."/>
        </authorList>
    </citation>
    <scope>NUCLEOTIDE SEQUENCE [LARGE SCALE GENOMIC DNA]</scope>
    <source>
        <strain evidence="14 15">LVP_AGWG</strain>
    </source>
</reference>
<evidence type="ECO:0000256" key="1">
    <source>
        <dbReference type="ARBA" id="ARBA00022679"/>
    </source>
</evidence>
<comment type="catalytic activity">
    <reaction evidence="13">
        <text>serotonin + acetyl-CoA = N-acetylserotonin + CoA + H(+)</text>
        <dbReference type="Rhea" id="RHEA:25217"/>
        <dbReference type="ChEBI" id="CHEBI:15378"/>
        <dbReference type="ChEBI" id="CHEBI:17697"/>
        <dbReference type="ChEBI" id="CHEBI:57287"/>
        <dbReference type="ChEBI" id="CHEBI:57288"/>
        <dbReference type="ChEBI" id="CHEBI:350546"/>
        <dbReference type="EC" id="2.3.1.87"/>
    </reaction>
    <physiologicalReaction direction="left-to-right" evidence="13">
        <dbReference type="Rhea" id="RHEA:25218"/>
    </physiologicalReaction>
</comment>
<proteinExistence type="inferred from homology"/>
<evidence type="ECO:0000256" key="13">
    <source>
        <dbReference type="ARBA" id="ARBA00052491"/>
    </source>
</evidence>
<dbReference type="AlphaFoldDB" id="A0A6I8T9V0"/>
<dbReference type="Proteomes" id="UP000008820">
    <property type="component" value="Chromosome 3"/>
</dbReference>
<evidence type="ECO:0000313" key="14">
    <source>
        <dbReference type="EnsemblMetazoa" id="AAEL004659-PB"/>
    </source>
</evidence>
<evidence type="ECO:0000256" key="11">
    <source>
        <dbReference type="ARBA" id="ARBA00052178"/>
    </source>
</evidence>
<evidence type="ECO:0000313" key="15">
    <source>
        <dbReference type="Proteomes" id="UP000008820"/>
    </source>
</evidence>
<evidence type="ECO:0000256" key="6">
    <source>
        <dbReference type="ARBA" id="ARBA00050189"/>
    </source>
</evidence>
<reference evidence="14" key="2">
    <citation type="submission" date="2020-05" db="UniProtKB">
        <authorList>
            <consortium name="EnsemblMetazoa"/>
        </authorList>
    </citation>
    <scope>IDENTIFICATION</scope>
    <source>
        <strain evidence="14">LVP_AGWG</strain>
    </source>
</reference>
<dbReference type="OrthoDB" id="8113373at2759"/>
<comment type="similarity">
    <text evidence="4">Belongs to the acetyltransferase family. AANAT subfamily.</text>
</comment>
<dbReference type="EC" id="2.3.1.87" evidence="5"/>
<dbReference type="FunFam" id="3.40.630.30:FF:000046">
    <property type="entry name" value="Dopamine N-acetyltransferase"/>
    <property type="match status" value="1"/>
</dbReference>
<dbReference type="PANTHER" id="PTHR20905:SF1">
    <property type="entry name" value="AT07410P-RELATED"/>
    <property type="match status" value="1"/>
</dbReference>
<evidence type="ECO:0000256" key="7">
    <source>
        <dbReference type="ARBA" id="ARBA00050849"/>
    </source>
</evidence>